<evidence type="ECO:0000256" key="2">
    <source>
        <dbReference type="ARBA" id="ARBA00022692"/>
    </source>
</evidence>
<dbReference type="Gene3D" id="2.60.40.150">
    <property type="entry name" value="C2 domain"/>
    <property type="match status" value="1"/>
</dbReference>
<dbReference type="Pfam" id="PF01094">
    <property type="entry name" value="ANF_receptor"/>
    <property type="match status" value="1"/>
</dbReference>
<comment type="subcellular location">
    <subcellularLocation>
        <location evidence="1">Membrane</location>
    </subcellularLocation>
</comment>
<keyword evidence="6" id="KW-0443">Lipid metabolism</keyword>
<feature type="signal peptide" evidence="8">
    <location>
        <begin position="1"/>
        <end position="25"/>
    </location>
</feature>
<feature type="region of interest" description="Disordered" evidence="7">
    <location>
        <begin position="749"/>
        <end position="768"/>
    </location>
</feature>
<dbReference type="InterPro" id="IPR001192">
    <property type="entry name" value="PI-PLC_fam"/>
</dbReference>
<feature type="compositionally biased region" description="Basic and acidic residues" evidence="7">
    <location>
        <begin position="752"/>
        <end position="768"/>
    </location>
</feature>
<dbReference type="Proteomes" id="UP000013827">
    <property type="component" value="Unassembled WGS sequence"/>
</dbReference>
<keyword evidence="3" id="KW-1133">Transmembrane helix</keyword>
<dbReference type="InterPro" id="IPR001711">
    <property type="entry name" value="PLipase_C_Pinositol-sp_Y"/>
</dbReference>
<dbReference type="EnsemblProtists" id="EOD29037">
    <property type="protein sequence ID" value="EOD29037"/>
    <property type="gene ID" value="EMIHUDRAFT_113919"/>
</dbReference>
<dbReference type="Pfam" id="PF00498">
    <property type="entry name" value="FHA"/>
    <property type="match status" value="1"/>
</dbReference>
<dbReference type="SMART" id="SM00149">
    <property type="entry name" value="PLCYc"/>
    <property type="match status" value="1"/>
</dbReference>
<evidence type="ECO:0000256" key="4">
    <source>
        <dbReference type="ARBA" id="ARBA00023136"/>
    </source>
</evidence>
<accession>A0A0D3JZV2</accession>
<dbReference type="InterPro" id="IPR017946">
    <property type="entry name" value="PLC-like_Pdiesterase_TIM-brl"/>
</dbReference>
<dbReference type="KEGG" id="ehx:EMIHUDRAFT_113919"/>
<dbReference type="InterPro" id="IPR000909">
    <property type="entry name" value="PLipase_C_PInositol-sp_X_dom"/>
</dbReference>
<evidence type="ECO:0000259" key="10">
    <source>
        <dbReference type="PROSITE" id="PS50006"/>
    </source>
</evidence>
<sequence length="1528" mass="164747">MLSLLLPALASVNVNLAILTYQSDARFTSAETCVAEWVNGTCWLAEPMQAVVAAALTAVTDFNSRDAVALPVLGSLGACDKQLQFRLLDSGGTAAKSVRALGDLSGTDVVIGAVRSTVTATTAAITGALDIPQISYWSTSTDLRDPILFPRFMRTIPSSLAPASDLCSFWKDELGLSTVAVLYMQTTYGRAYEEAAKDACLGLGLTFLSRDIPDFFEGSSSQQSIRSAVASLSESGAKAVLVLASKPVLEFIVEVALDTGLLRAGVSWVFADSVVPEQLDDLSEKARAALNGSLSIKAVGATDGNLQWTKFANERWATLEPGDFNPSLPADWQIRGDFFSTVDPHTSTVLRNGGAFAYDAIIAAGLLACEVAPMGKVPASFGTQFWASKKSLSFDGLTGRVQFDEKGDRGNANVLLFNLRDQGGFSEKRVAQFNNGTCTWDGGSRESSGVIFNLGNVEPPFDASPPPPLPPPLPPSTPPPPLLLEDGENGLPPYLLVIIGVLASVGLMLCLCCLPVGRLVPPLSRIAASHGTNPWTLLRRRISRCAPVRFCVGCARAVRRACSWARTTPFLRPTATPRVVWERLCRRANKEPAEGPPDIERRPFVEQRLWASVLEQRLWGTAAREAAQLRAYLHVTRNTTPFIEACVEKLLSRGGTAACTQRSCNDDGCEASPDLEAPRLLRTISAPLVEQSRATLKMRDLLRFCLNEQGAGGRQLWEEWKIALCDLRSKERHRDASVHRDSASRQALRSLLDPRARGSSEAEPISVHESEPISVHEFASLLLSPCNSAIEQRSATEDATEPLTSYWIASSHNSFLEGDQLTSAVSADMYRRLLLSGTRCLEIDCWDPTTFGRWCGQGPRVTHRMPGGVSLLCGSVAFGEVVAAIAEHAFTSSPLPVILSIEMHCSAKQQKKIAKELVLIKMRLDKGGVTTDESLRDLVTLPTASIGSSPPVEDDSGRRLGRMASWKELSGRSLHRGVWGWLRSKRDGDSRATQMSECSLGSLSSTCLHRGSSIAEEPTSELSGARVPRRGIVSLSEERLERLAAWRAGVQMVALNLQTNDALLGLPVQIHDALFRGSGGYVLKPAALRAPDRAIAPPVHLMAPEVLSLHQLPTRDECRPLLAEPHHAFVSHLSDSPRPPSGARASVSSPRVCVELHAIGGFHAIAREPQPPPEAQGVTRLVTAVAEGNGLNPTFDETFHCLAAEPHQTILRVVVEDEGRLVAYETAMLGSLRCGYRCLHLRSPSGTRIDACCLLLHISVSTEPNVYGTVDELRSRVQSQRSRISQQSRDIHHLSAELSRLGSQSSSPALSPSPSRWSARWPLELALDAGVNGARAGRPSPIALPPGATLTVGRDASSGVALVPHDTQRISRFHASLHVAADGRSARLEDVSRKNGCRVQQPGGEPVVLQSTAEEVASAQLREGSVLTFGQPDAEDEFRYVLRAAGTLSKDSDDSSCDGDNERERAWPPLLPPPSLPPPSMRASSSSPLVPPKLRTRPSGPRPLAFYAGAGISPASAPQQRRCVPLRL</sequence>
<dbReference type="InterPro" id="IPR028082">
    <property type="entry name" value="Peripla_BP_I"/>
</dbReference>
<dbReference type="SUPFAM" id="SSF51695">
    <property type="entry name" value="PLC-like phosphodiesterases"/>
    <property type="match status" value="1"/>
</dbReference>
<feature type="domain" description="FHA" evidence="10">
    <location>
        <begin position="1350"/>
        <end position="1400"/>
    </location>
</feature>
<dbReference type="InterPro" id="IPR001828">
    <property type="entry name" value="ANF_lig-bd_rcpt"/>
</dbReference>
<feature type="region of interest" description="Disordered" evidence="7">
    <location>
        <begin position="461"/>
        <end position="484"/>
    </location>
</feature>
<dbReference type="CDD" id="cd00060">
    <property type="entry name" value="FHA"/>
    <property type="match status" value="1"/>
</dbReference>
<feature type="region of interest" description="Disordered" evidence="7">
    <location>
        <begin position="1449"/>
        <end position="1528"/>
    </location>
</feature>
<evidence type="ECO:0000256" key="1">
    <source>
        <dbReference type="ARBA" id="ARBA00004370"/>
    </source>
</evidence>
<feature type="domain" description="C2" evidence="9">
    <location>
        <begin position="1135"/>
        <end position="1250"/>
    </location>
</feature>
<keyword evidence="6" id="KW-0378">Hydrolase</keyword>
<proteinExistence type="predicted"/>
<dbReference type="GeneID" id="17274582"/>
<dbReference type="PaxDb" id="2903-EOD29037"/>
<dbReference type="InterPro" id="IPR008984">
    <property type="entry name" value="SMAD_FHA_dom_sf"/>
</dbReference>
<dbReference type="CDD" id="cd00275">
    <property type="entry name" value="C2_PLC_like"/>
    <property type="match status" value="1"/>
</dbReference>
<dbReference type="GO" id="GO:0035556">
    <property type="term" value="P:intracellular signal transduction"/>
    <property type="evidence" value="ECO:0007669"/>
    <property type="project" value="InterPro"/>
</dbReference>
<evidence type="ECO:0000256" key="5">
    <source>
        <dbReference type="ARBA" id="ARBA00023224"/>
    </source>
</evidence>
<dbReference type="GO" id="GO:0016042">
    <property type="term" value="P:lipid catabolic process"/>
    <property type="evidence" value="ECO:0007669"/>
    <property type="project" value="UniProtKB-KW"/>
</dbReference>
<dbReference type="SUPFAM" id="SSF53822">
    <property type="entry name" value="Periplasmic binding protein-like I"/>
    <property type="match status" value="1"/>
</dbReference>
<dbReference type="Gene3D" id="3.20.20.190">
    <property type="entry name" value="Phosphatidylinositol (PI) phosphodiesterase"/>
    <property type="match status" value="1"/>
</dbReference>
<evidence type="ECO:0000256" key="3">
    <source>
        <dbReference type="ARBA" id="ARBA00022989"/>
    </source>
</evidence>
<dbReference type="Pfam" id="PF00388">
    <property type="entry name" value="PI-PLC-X"/>
    <property type="match status" value="1"/>
</dbReference>
<dbReference type="PROSITE" id="PS50008">
    <property type="entry name" value="PIPLC_Y_DOMAIN"/>
    <property type="match status" value="1"/>
</dbReference>
<keyword evidence="4" id="KW-0472">Membrane</keyword>
<dbReference type="STRING" id="2903.R1D1Z9"/>
<feature type="compositionally biased region" description="Pro residues" evidence="7">
    <location>
        <begin position="1469"/>
        <end position="1480"/>
    </location>
</feature>
<feature type="chain" id="PRO_5044291617" description="Phosphoinositide phospholipase C" evidence="8">
    <location>
        <begin position="26"/>
        <end position="1528"/>
    </location>
</feature>
<dbReference type="PROSITE" id="PS50007">
    <property type="entry name" value="PIPLC_X_DOMAIN"/>
    <property type="match status" value="1"/>
</dbReference>
<reference evidence="12" key="2">
    <citation type="submission" date="2024-10" db="UniProtKB">
        <authorList>
            <consortium name="EnsemblProtists"/>
        </authorList>
    </citation>
    <scope>IDENTIFICATION</scope>
</reference>
<dbReference type="SMART" id="SM00148">
    <property type="entry name" value="PLCXc"/>
    <property type="match status" value="1"/>
</dbReference>
<organism evidence="12 13">
    <name type="scientific">Emiliania huxleyi (strain CCMP1516)</name>
    <dbReference type="NCBI Taxonomy" id="280463"/>
    <lineage>
        <taxon>Eukaryota</taxon>
        <taxon>Haptista</taxon>
        <taxon>Haptophyta</taxon>
        <taxon>Prymnesiophyceae</taxon>
        <taxon>Isochrysidales</taxon>
        <taxon>Noelaerhabdaceae</taxon>
        <taxon>Emiliania</taxon>
    </lineage>
</organism>
<dbReference type="SUPFAM" id="SSF49879">
    <property type="entry name" value="SMAD/FHA domain"/>
    <property type="match status" value="1"/>
</dbReference>
<dbReference type="PROSITE" id="PS50004">
    <property type="entry name" value="C2"/>
    <property type="match status" value="1"/>
</dbReference>
<dbReference type="PANTHER" id="PTHR10336">
    <property type="entry name" value="PHOSPHOINOSITIDE-SPECIFIC PHOSPHOLIPASE C FAMILY PROTEIN"/>
    <property type="match status" value="1"/>
</dbReference>
<dbReference type="Gene3D" id="2.60.200.20">
    <property type="match status" value="1"/>
</dbReference>
<evidence type="ECO:0000259" key="9">
    <source>
        <dbReference type="PROSITE" id="PS50004"/>
    </source>
</evidence>
<evidence type="ECO:0000313" key="13">
    <source>
        <dbReference type="Proteomes" id="UP000013827"/>
    </source>
</evidence>
<dbReference type="InterPro" id="IPR035892">
    <property type="entry name" value="C2_domain_sf"/>
</dbReference>
<dbReference type="PROSITE" id="PS50006">
    <property type="entry name" value="FHA_DOMAIN"/>
    <property type="match status" value="1"/>
</dbReference>
<dbReference type="eggNOG" id="KOG0169">
    <property type="taxonomic scope" value="Eukaryota"/>
</dbReference>
<evidence type="ECO:0000256" key="7">
    <source>
        <dbReference type="SAM" id="MobiDB-lite"/>
    </source>
</evidence>
<dbReference type="GO" id="GO:0004435">
    <property type="term" value="F:phosphatidylinositol-4,5-bisphosphate phospholipase C activity"/>
    <property type="evidence" value="ECO:0007669"/>
    <property type="project" value="UniProtKB-EC"/>
</dbReference>
<dbReference type="Pfam" id="PF00387">
    <property type="entry name" value="PI-PLC-Y"/>
    <property type="match status" value="1"/>
</dbReference>
<dbReference type="Gene3D" id="3.40.50.2300">
    <property type="match status" value="2"/>
</dbReference>
<dbReference type="HOGENOM" id="CLU_247412_0_0_1"/>
<protein>
    <recommendedName>
        <fullName evidence="6">Phosphoinositide phospholipase C</fullName>
        <ecNumber evidence="6">3.1.4.11</ecNumber>
    </recommendedName>
</protein>
<dbReference type="InterPro" id="IPR000253">
    <property type="entry name" value="FHA_dom"/>
</dbReference>
<dbReference type="InterPro" id="IPR000008">
    <property type="entry name" value="C2_dom"/>
</dbReference>
<keyword evidence="6" id="KW-0442">Lipid degradation</keyword>
<evidence type="ECO:0000259" key="11">
    <source>
        <dbReference type="PROSITE" id="PS50008"/>
    </source>
</evidence>
<feature type="compositionally biased region" description="Pro residues" evidence="7">
    <location>
        <begin position="462"/>
        <end position="482"/>
    </location>
</feature>
<keyword evidence="8" id="KW-0732">Signal</keyword>
<dbReference type="SUPFAM" id="SSF49562">
    <property type="entry name" value="C2 domain (Calcium/lipid-binding domain, CaLB)"/>
    <property type="match status" value="1"/>
</dbReference>
<dbReference type="RefSeq" id="XP_005781466.1">
    <property type="nucleotide sequence ID" value="XM_005781409.1"/>
</dbReference>
<keyword evidence="2" id="KW-0812">Transmembrane</keyword>
<name>A0A0D3JZV2_EMIH1</name>
<dbReference type="EC" id="3.1.4.11" evidence="6"/>
<keyword evidence="13" id="KW-1185">Reference proteome</keyword>
<feature type="domain" description="PI-PLC Y-box" evidence="11">
    <location>
        <begin position="1046"/>
        <end position="1089"/>
    </location>
</feature>
<keyword evidence="5" id="KW-0807">Transducer</keyword>
<comment type="catalytic activity">
    <reaction evidence="6">
        <text>a 1,2-diacyl-sn-glycero-3-phospho-(1D-myo-inositol-4,5-bisphosphate) + H2O = 1D-myo-inositol 1,4,5-trisphosphate + a 1,2-diacyl-sn-glycerol + H(+)</text>
        <dbReference type="Rhea" id="RHEA:33179"/>
        <dbReference type="ChEBI" id="CHEBI:15377"/>
        <dbReference type="ChEBI" id="CHEBI:15378"/>
        <dbReference type="ChEBI" id="CHEBI:17815"/>
        <dbReference type="ChEBI" id="CHEBI:58456"/>
        <dbReference type="ChEBI" id="CHEBI:203600"/>
        <dbReference type="EC" id="3.1.4.11"/>
    </reaction>
</comment>
<evidence type="ECO:0000256" key="8">
    <source>
        <dbReference type="SAM" id="SignalP"/>
    </source>
</evidence>
<dbReference type="PRINTS" id="PR00390">
    <property type="entry name" value="PHPHLIPASEC"/>
</dbReference>
<dbReference type="GO" id="GO:0016020">
    <property type="term" value="C:membrane"/>
    <property type="evidence" value="ECO:0007669"/>
    <property type="project" value="UniProtKB-SubCell"/>
</dbReference>
<evidence type="ECO:0000313" key="12">
    <source>
        <dbReference type="EnsemblProtists" id="EOD29037"/>
    </source>
</evidence>
<reference evidence="13" key="1">
    <citation type="journal article" date="2013" name="Nature">
        <title>Pan genome of the phytoplankton Emiliania underpins its global distribution.</title>
        <authorList>
            <person name="Read B.A."/>
            <person name="Kegel J."/>
            <person name="Klute M.J."/>
            <person name="Kuo A."/>
            <person name="Lefebvre S.C."/>
            <person name="Maumus F."/>
            <person name="Mayer C."/>
            <person name="Miller J."/>
            <person name="Monier A."/>
            <person name="Salamov A."/>
            <person name="Young J."/>
            <person name="Aguilar M."/>
            <person name="Claverie J.M."/>
            <person name="Frickenhaus S."/>
            <person name="Gonzalez K."/>
            <person name="Herman E.K."/>
            <person name="Lin Y.C."/>
            <person name="Napier J."/>
            <person name="Ogata H."/>
            <person name="Sarno A.F."/>
            <person name="Shmutz J."/>
            <person name="Schroeder D."/>
            <person name="de Vargas C."/>
            <person name="Verret F."/>
            <person name="von Dassow P."/>
            <person name="Valentin K."/>
            <person name="Van de Peer Y."/>
            <person name="Wheeler G."/>
            <person name="Dacks J.B."/>
            <person name="Delwiche C.F."/>
            <person name="Dyhrman S.T."/>
            <person name="Glockner G."/>
            <person name="John U."/>
            <person name="Richards T."/>
            <person name="Worden A.Z."/>
            <person name="Zhang X."/>
            <person name="Grigoriev I.V."/>
            <person name="Allen A.E."/>
            <person name="Bidle K."/>
            <person name="Borodovsky M."/>
            <person name="Bowler C."/>
            <person name="Brownlee C."/>
            <person name="Cock J.M."/>
            <person name="Elias M."/>
            <person name="Gladyshev V.N."/>
            <person name="Groth M."/>
            <person name="Guda C."/>
            <person name="Hadaegh A."/>
            <person name="Iglesias-Rodriguez M.D."/>
            <person name="Jenkins J."/>
            <person name="Jones B.M."/>
            <person name="Lawson T."/>
            <person name="Leese F."/>
            <person name="Lindquist E."/>
            <person name="Lobanov A."/>
            <person name="Lomsadze A."/>
            <person name="Malik S.B."/>
            <person name="Marsh M.E."/>
            <person name="Mackinder L."/>
            <person name="Mock T."/>
            <person name="Mueller-Roeber B."/>
            <person name="Pagarete A."/>
            <person name="Parker M."/>
            <person name="Probert I."/>
            <person name="Quesneville H."/>
            <person name="Raines C."/>
            <person name="Rensing S.A."/>
            <person name="Riano-Pachon D.M."/>
            <person name="Richier S."/>
            <person name="Rokitta S."/>
            <person name="Shiraiwa Y."/>
            <person name="Soanes D.M."/>
            <person name="van der Giezen M."/>
            <person name="Wahlund T.M."/>
            <person name="Williams B."/>
            <person name="Wilson W."/>
            <person name="Wolfe G."/>
            <person name="Wurch L.L."/>
        </authorList>
    </citation>
    <scope>NUCLEOTIDE SEQUENCE</scope>
</reference>
<evidence type="ECO:0000256" key="6">
    <source>
        <dbReference type="RuleBase" id="RU361133"/>
    </source>
</evidence>